<accession>A0A2N3LII6</accession>
<protein>
    <submittedName>
        <fullName evidence="1">Uncharacterized protein</fullName>
    </submittedName>
</protein>
<dbReference type="OrthoDB" id="2003637at2"/>
<dbReference type="Proteomes" id="UP000233440">
    <property type="component" value="Unassembled WGS sequence"/>
</dbReference>
<keyword evidence="2" id="KW-1185">Reference proteome</keyword>
<proteinExistence type="predicted"/>
<comment type="caution">
    <text evidence="1">The sequence shown here is derived from an EMBL/GenBank/DDBJ whole genome shotgun (WGS) entry which is preliminary data.</text>
</comment>
<dbReference type="RefSeq" id="WP_101354736.1">
    <property type="nucleotide sequence ID" value="NZ_PIQO01000010.1"/>
</dbReference>
<dbReference type="AlphaFoldDB" id="A0A2N3LII6"/>
<reference evidence="1 2" key="1">
    <citation type="submission" date="2017-11" db="EMBL/GenBank/DDBJ databases">
        <title>Bacillus camelliae sp. nov., isolated from pu'er tea.</title>
        <authorList>
            <person name="Niu L."/>
        </authorList>
    </citation>
    <scope>NUCLEOTIDE SEQUENCE [LARGE SCALE GENOMIC DNA]</scope>
    <source>
        <strain evidence="1 2">7578-1</strain>
    </source>
</reference>
<name>A0A2N3LII6_9BACI</name>
<organism evidence="1 2">
    <name type="scientific">Heyndrickxia camelliae</name>
    <dbReference type="NCBI Taxonomy" id="1707093"/>
    <lineage>
        <taxon>Bacteria</taxon>
        <taxon>Bacillati</taxon>
        <taxon>Bacillota</taxon>
        <taxon>Bacilli</taxon>
        <taxon>Bacillales</taxon>
        <taxon>Bacillaceae</taxon>
        <taxon>Heyndrickxia</taxon>
    </lineage>
</organism>
<dbReference type="EMBL" id="PIQO01000010">
    <property type="protein sequence ID" value="PKR84397.1"/>
    <property type="molecule type" value="Genomic_DNA"/>
</dbReference>
<evidence type="ECO:0000313" key="2">
    <source>
        <dbReference type="Proteomes" id="UP000233440"/>
    </source>
</evidence>
<gene>
    <name evidence="1" type="ORF">CWO92_13440</name>
</gene>
<evidence type="ECO:0000313" key="1">
    <source>
        <dbReference type="EMBL" id="PKR84397.1"/>
    </source>
</evidence>
<sequence length="85" mass="10261">MKPHQKNRSRSYYRHQRRRTIQRKAKIAEHNGWYVPSKGYFAKGKVHCSCWMCSQKTNKDGFPHSQIIQLERLKSQLSDYFSEEE</sequence>